<evidence type="ECO:0000313" key="10">
    <source>
        <dbReference type="Proteomes" id="UP000594638"/>
    </source>
</evidence>
<dbReference type="Proteomes" id="UP000594638">
    <property type="component" value="Unassembled WGS sequence"/>
</dbReference>
<dbReference type="AlphaFoldDB" id="A0A8S0RLS2"/>
<keyword evidence="5" id="KW-0636">Prenylation</keyword>
<dbReference type="OrthoDB" id="1923658at2759"/>
<dbReference type="InterPro" id="IPR051863">
    <property type="entry name" value="HIPP"/>
</dbReference>
<dbReference type="PROSITE" id="PS50846">
    <property type="entry name" value="HMA_2"/>
    <property type="match status" value="1"/>
</dbReference>
<keyword evidence="10" id="KW-1185">Reference proteome</keyword>
<dbReference type="GO" id="GO:0046872">
    <property type="term" value="F:metal ion binding"/>
    <property type="evidence" value="ECO:0007669"/>
    <property type="project" value="UniProtKB-KW"/>
</dbReference>
<name>A0A8S0RLS2_OLEEU</name>
<accession>A0A8S0RLS2</accession>
<evidence type="ECO:0000259" key="8">
    <source>
        <dbReference type="PROSITE" id="PS50846"/>
    </source>
</evidence>
<comment type="similarity">
    <text evidence="6">Belongs to the HIPP family.</text>
</comment>
<dbReference type="PANTHER" id="PTHR45811:SF49">
    <property type="entry name" value="OS04G0667600 PROTEIN"/>
    <property type="match status" value="1"/>
</dbReference>
<protein>
    <submittedName>
        <fullName evidence="9">Late blight resistance homolog R1B-19</fullName>
    </submittedName>
</protein>
<proteinExistence type="inferred from homology"/>
<reference evidence="9 10" key="1">
    <citation type="submission" date="2019-12" db="EMBL/GenBank/DDBJ databases">
        <authorList>
            <person name="Alioto T."/>
            <person name="Alioto T."/>
            <person name="Gomez Garrido J."/>
        </authorList>
    </citation>
    <scope>NUCLEOTIDE SEQUENCE [LARGE SCALE GENOMIC DNA]</scope>
</reference>
<evidence type="ECO:0000256" key="3">
    <source>
        <dbReference type="ARBA" id="ARBA00022723"/>
    </source>
</evidence>
<gene>
    <name evidence="9" type="ORF">OLEA9_A003963</name>
</gene>
<evidence type="ECO:0000256" key="1">
    <source>
        <dbReference type="ARBA" id="ARBA00004170"/>
    </source>
</evidence>
<feature type="region of interest" description="Disordered" evidence="7">
    <location>
        <begin position="71"/>
        <end position="96"/>
    </location>
</feature>
<sequence length="133" mass="15182">MAKKLVIKVDVHDEKEKRKAMKAVSRLGGIESLAIDMKEKKLTVVGGVDPVHVVCKLRKSWYAEILTVGPAKEPEKKKEEGKKDDAKKGDDKKKDEEKQIAELLKLYKNYNPYCTQYYHVYSAEEDPNSCVII</sequence>
<comment type="subcellular location">
    <subcellularLocation>
        <location evidence="1">Membrane</location>
        <topology evidence="1">Peripheral membrane protein</topology>
    </subcellularLocation>
</comment>
<dbReference type="SUPFAM" id="SSF55008">
    <property type="entry name" value="HMA, heavy metal-associated domain"/>
    <property type="match status" value="1"/>
</dbReference>
<evidence type="ECO:0000256" key="4">
    <source>
        <dbReference type="ARBA" id="ARBA00023288"/>
    </source>
</evidence>
<evidence type="ECO:0000256" key="2">
    <source>
        <dbReference type="ARBA" id="ARBA00022481"/>
    </source>
</evidence>
<organism evidence="9 10">
    <name type="scientific">Olea europaea subsp. europaea</name>
    <dbReference type="NCBI Taxonomy" id="158383"/>
    <lineage>
        <taxon>Eukaryota</taxon>
        <taxon>Viridiplantae</taxon>
        <taxon>Streptophyta</taxon>
        <taxon>Embryophyta</taxon>
        <taxon>Tracheophyta</taxon>
        <taxon>Spermatophyta</taxon>
        <taxon>Magnoliopsida</taxon>
        <taxon>eudicotyledons</taxon>
        <taxon>Gunneridae</taxon>
        <taxon>Pentapetalae</taxon>
        <taxon>asterids</taxon>
        <taxon>lamiids</taxon>
        <taxon>Lamiales</taxon>
        <taxon>Oleaceae</taxon>
        <taxon>Oleeae</taxon>
        <taxon>Olea</taxon>
    </lineage>
</organism>
<evidence type="ECO:0000313" key="9">
    <source>
        <dbReference type="EMBL" id="CAA2980806.1"/>
    </source>
</evidence>
<dbReference type="InterPro" id="IPR036163">
    <property type="entry name" value="HMA_dom_sf"/>
</dbReference>
<dbReference type="EMBL" id="CACTIH010003654">
    <property type="protein sequence ID" value="CAA2980806.1"/>
    <property type="molecule type" value="Genomic_DNA"/>
</dbReference>
<comment type="caution">
    <text evidence="9">The sequence shown here is derived from an EMBL/GenBank/DDBJ whole genome shotgun (WGS) entry which is preliminary data.</text>
</comment>
<dbReference type="Gramene" id="OE9A003963T1">
    <property type="protein sequence ID" value="OE9A003963C1"/>
    <property type="gene ID" value="OE9A003963"/>
</dbReference>
<evidence type="ECO:0000256" key="6">
    <source>
        <dbReference type="ARBA" id="ARBA00024045"/>
    </source>
</evidence>
<evidence type="ECO:0000256" key="5">
    <source>
        <dbReference type="ARBA" id="ARBA00023289"/>
    </source>
</evidence>
<dbReference type="Gene3D" id="3.30.70.100">
    <property type="match status" value="1"/>
</dbReference>
<keyword evidence="3" id="KW-0479">Metal-binding</keyword>
<dbReference type="Pfam" id="PF00403">
    <property type="entry name" value="HMA"/>
    <property type="match status" value="1"/>
</dbReference>
<keyword evidence="4" id="KW-0449">Lipoprotein</keyword>
<keyword evidence="2" id="KW-0488">Methylation</keyword>
<dbReference type="GO" id="GO:0016020">
    <property type="term" value="C:membrane"/>
    <property type="evidence" value="ECO:0007669"/>
    <property type="project" value="UniProtKB-SubCell"/>
</dbReference>
<dbReference type="GO" id="GO:0009626">
    <property type="term" value="P:plant-type hypersensitive response"/>
    <property type="evidence" value="ECO:0007669"/>
    <property type="project" value="UniProtKB-KW"/>
</dbReference>
<evidence type="ECO:0000256" key="7">
    <source>
        <dbReference type="SAM" id="MobiDB-lite"/>
    </source>
</evidence>
<dbReference type="PANTHER" id="PTHR45811">
    <property type="entry name" value="COPPER TRANSPORT PROTEIN FAMILY-RELATED"/>
    <property type="match status" value="1"/>
</dbReference>
<dbReference type="InterPro" id="IPR006121">
    <property type="entry name" value="HMA_dom"/>
</dbReference>
<feature type="compositionally biased region" description="Basic and acidic residues" evidence="7">
    <location>
        <begin position="72"/>
        <end position="96"/>
    </location>
</feature>
<feature type="domain" description="HMA" evidence="8">
    <location>
        <begin position="2"/>
        <end position="69"/>
    </location>
</feature>